<organism evidence="3 4">
    <name type="scientific">Gymnopus androsaceus JB14</name>
    <dbReference type="NCBI Taxonomy" id="1447944"/>
    <lineage>
        <taxon>Eukaryota</taxon>
        <taxon>Fungi</taxon>
        <taxon>Dikarya</taxon>
        <taxon>Basidiomycota</taxon>
        <taxon>Agaricomycotina</taxon>
        <taxon>Agaricomycetes</taxon>
        <taxon>Agaricomycetidae</taxon>
        <taxon>Agaricales</taxon>
        <taxon>Marasmiineae</taxon>
        <taxon>Omphalotaceae</taxon>
        <taxon>Gymnopus</taxon>
    </lineage>
</organism>
<evidence type="ECO:0000256" key="1">
    <source>
        <dbReference type="SAM" id="Coils"/>
    </source>
</evidence>
<evidence type="ECO:0000256" key="2">
    <source>
        <dbReference type="SAM" id="MobiDB-lite"/>
    </source>
</evidence>
<feature type="region of interest" description="Disordered" evidence="2">
    <location>
        <begin position="1"/>
        <end position="54"/>
    </location>
</feature>
<dbReference type="Proteomes" id="UP000799118">
    <property type="component" value="Unassembled WGS sequence"/>
</dbReference>
<keyword evidence="4" id="KW-1185">Reference proteome</keyword>
<feature type="coiled-coil region" evidence="1">
    <location>
        <begin position="136"/>
        <end position="163"/>
    </location>
</feature>
<evidence type="ECO:0000313" key="3">
    <source>
        <dbReference type="EMBL" id="KAE9390146.1"/>
    </source>
</evidence>
<reference evidence="3" key="1">
    <citation type="journal article" date="2019" name="Environ. Microbiol.">
        <title>Fungal ecological strategies reflected in gene transcription - a case study of two litter decomposers.</title>
        <authorList>
            <person name="Barbi F."/>
            <person name="Kohler A."/>
            <person name="Barry K."/>
            <person name="Baskaran P."/>
            <person name="Daum C."/>
            <person name="Fauchery L."/>
            <person name="Ihrmark K."/>
            <person name="Kuo A."/>
            <person name="LaButti K."/>
            <person name="Lipzen A."/>
            <person name="Morin E."/>
            <person name="Grigoriev I.V."/>
            <person name="Henrissat B."/>
            <person name="Lindahl B."/>
            <person name="Martin F."/>
        </authorList>
    </citation>
    <scope>NUCLEOTIDE SEQUENCE</scope>
    <source>
        <strain evidence="3">JB14</strain>
    </source>
</reference>
<sequence>MQSESPVPSFVQHEKELGDDSETEDNQRQILDISPAQNASAGPQEGDTVLDPDATMVMESEDLTNLKLNSESENLKLESKGALTQPSVSSSKPDWKLTGEEAEWPLSRLKLLRRSAPIHEVVPMAYRNNCRLRGAIRRLEEELVAERAEAKRLRVELEQLRASSTQ</sequence>
<keyword evidence="1" id="KW-0175">Coiled coil</keyword>
<gene>
    <name evidence="3" type="ORF">BT96DRAFT_1002528</name>
</gene>
<dbReference type="AlphaFoldDB" id="A0A6A4GXG4"/>
<accession>A0A6A4GXG4</accession>
<evidence type="ECO:0000313" key="4">
    <source>
        <dbReference type="Proteomes" id="UP000799118"/>
    </source>
</evidence>
<name>A0A6A4GXG4_9AGAR</name>
<protein>
    <submittedName>
        <fullName evidence="3">Uncharacterized protein</fullName>
    </submittedName>
</protein>
<proteinExistence type="predicted"/>
<dbReference type="EMBL" id="ML769668">
    <property type="protein sequence ID" value="KAE9390146.1"/>
    <property type="molecule type" value="Genomic_DNA"/>
</dbReference>